<gene>
    <name evidence="1" type="ORF">QAD02_000752</name>
</gene>
<proteinExistence type="predicted"/>
<protein>
    <submittedName>
        <fullName evidence="1">Uncharacterized protein</fullName>
    </submittedName>
</protein>
<evidence type="ECO:0000313" key="2">
    <source>
        <dbReference type="Proteomes" id="UP001239111"/>
    </source>
</evidence>
<name>A0ACC2NEX3_9HYME</name>
<evidence type="ECO:0000313" key="1">
    <source>
        <dbReference type="EMBL" id="KAJ8669493.1"/>
    </source>
</evidence>
<keyword evidence="2" id="KW-1185">Reference proteome</keyword>
<organism evidence="1 2">
    <name type="scientific">Eretmocerus hayati</name>
    <dbReference type="NCBI Taxonomy" id="131215"/>
    <lineage>
        <taxon>Eukaryota</taxon>
        <taxon>Metazoa</taxon>
        <taxon>Ecdysozoa</taxon>
        <taxon>Arthropoda</taxon>
        <taxon>Hexapoda</taxon>
        <taxon>Insecta</taxon>
        <taxon>Pterygota</taxon>
        <taxon>Neoptera</taxon>
        <taxon>Endopterygota</taxon>
        <taxon>Hymenoptera</taxon>
        <taxon>Apocrita</taxon>
        <taxon>Proctotrupomorpha</taxon>
        <taxon>Chalcidoidea</taxon>
        <taxon>Aphelinidae</taxon>
        <taxon>Aphelininae</taxon>
        <taxon>Eretmocerus</taxon>
    </lineage>
</organism>
<accession>A0ACC2NEX3</accession>
<dbReference type="EMBL" id="CM056743">
    <property type="protein sequence ID" value="KAJ8669493.1"/>
    <property type="molecule type" value="Genomic_DNA"/>
</dbReference>
<dbReference type="Proteomes" id="UP001239111">
    <property type="component" value="Chromosome 3"/>
</dbReference>
<sequence>MMTGVFRPTALLTCSLSGRNYTDSSEDSDSSDEEEIEEEAPALHGLAVHAIIRYAMKQAKKRSWPRMSVAQIESGLRRKIYQVREEYRRAQIQNRRYVYE</sequence>
<comment type="caution">
    <text evidence="1">The sequence shown here is derived from an EMBL/GenBank/DDBJ whole genome shotgun (WGS) entry which is preliminary data.</text>
</comment>
<reference evidence="1" key="1">
    <citation type="submission" date="2023-04" db="EMBL/GenBank/DDBJ databases">
        <title>A chromosome-level genome assembly of the parasitoid wasp Eretmocerus hayati.</title>
        <authorList>
            <person name="Zhong Y."/>
            <person name="Liu S."/>
            <person name="Liu Y."/>
        </authorList>
    </citation>
    <scope>NUCLEOTIDE SEQUENCE</scope>
    <source>
        <strain evidence="1">ZJU_SS_LIU_2023</strain>
    </source>
</reference>